<dbReference type="Gene3D" id="3.40.50.1240">
    <property type="entry name" value="Phosphoglycerate mutase-like"/>
    <property type="match status" value="1"/>
</dbReference>
<dbReference type="Proteomes" id="UP001597118">
    <property type="component" value="Unassembled WGS sequence"/>
</dbReference>
<reference evidence="2" key="1">
    <citation type="journal article" date="2019" name="Int. J. Syst. Evol. Microbiol.">
        <title>The Global Catalogue of Microorganisms (GCM) 10K type strain sequencing project: providing services to taxonomists for standard genome sequencing and annotation.</title>
        <authorList>
            <consortium name="The Broad Institute Genomics Platform"/>
            <consortium name="The Broad Institute Genome Sequencing Center for Infectious Disease"/>
            <person name="Wu L."/>
            <person name="Ma J."/>
        </authorList>
    </citation>
    <scope>NUCLEOTIDE SEQUENCE [LARGE SCALE GENOMIC DNA]</scope>
    <source>
        <strain evidence="2">CCUG 53762</strain>
    </source>
</reference>
<dbReference type="CDD" id="cd07067">
    <property type="entry name" value="HP_PGM_like"/>
    <property type="match status" value="1"/>
</dbReference>
<dbReference type="Pfam" id="PF00300">
    <property type="entry name" value="His_Phos_1"/>
    <property type="match status" value="1"/>
</dbReference>
<dbReference type="InterPro" id="IPR001345">
    <property type="entry name" value="PG/BPGM_mutase_AS"/>
</dbReference>
<accession>A0ABW4ICF8</accession>
<dbReference type="PROSITE" id="PS00175">
    <property type="entry name" value="PG_MUTASE"/>
    <property type="match status" value="1"/>
</dbReference>
<dbReference type="InterPro" id="IPR029033">
    <property type="entry name" value="His_PPase_superfam"/>
</dbReference>
<proteinExistence type="predicted"/>
<dbReference type="PANTHER" id="PTHR48100">
    <property type="entry name" value="BROAD-SPECIFICITY PHOSPHATASE YOR283W-RELATED"/>
    <property type="match status" value="1"/>
</dbReference>
<organism evidence="1 2">
    <name type="scientific">Pseudopedobacter beijingensis</name>
    <dbReference type="NCBI Taxonomy" id="1207056"/>
    <lineage>
        <taxon>Bacteria</taxon>
        <taxon>Pseudomonadati</taxon>
        <taxon>Bacteroidota</taxon>
        <taxon>Sphingobacteriia</taxon>
        <taxon>Sphingobacteriales</taxon>
        <taxon>Sphingobacteriaceae</taxon>
        <taxon>Pseudopedobacter</taxon>
    </lineage>
</organism>
<evidence type="ECO:0000313" key="1">
    <source>
        <dbReference type="EMBL" id="MFD1629885.1"/>
    </source>
</evidence>
<dbReference type="EC" id="3.1.3.-" evidence="1"/>
<sequence>MLNIYILRHGETLYNADGNRYCGRTDIGLTEKGYEQAKKVCSQVKDICFDAVYSSTLQRAKLTAQIASGKEEVITDERLIEVDFGLWEGKTREQFVAENAGVWESWDEDPFVSRAGETGETGKEVVERVDDFFKELLNKYPAGSNIMVVAHNGVNRLYLAYKLGMSLRNYRKIAMQNSVLSLVTLEGAGELVLHKLNCSG</sequence>
<dbReference type="InterPro" id="IPR050275">
    <property type="entry name" value="PGM_Phosphatase"/>
</dbReference>
<protein>
    <submittedName>
        <fullName evidence="1">Histidine phosphatase family protein</fullName>
        <ecNumber evidence="1">3.1.3.-</ecNumber>
    </submittedName>
</protein>
<dbReference type="InterPro" id="IPR013078">
    <property type="entry name" value="His_Pase_superF_clade-1"/>
</dbReference>
<evidence type="ECO:0000313" key="2">
    <source>
        <dbReference type="Proteomes" id="UP001597118"/>
    </source>
</evidence>
<dbReference type="PIRSF" id="PIRSF000709">
    <property type="entry name" value="6PFK_2-Ptase"/>
    <property type="match status" value="1"/>
</dbReference>
<gene>
    <name evidence="1" type="ORF">ACFSAH_08355</name>
</gene>
<keyword evidence="2" id="KW-1185">Reference proteome</keyword>
<name>A0ABW4ICF8_9SPHI</name>
<dbReference type="RefSeq" id="WP_379662263.1">
    <property type="nucleotide sequence ID" value="NZ_JBHUDG010000012.1"/>
</dbReference>
<comment type="caution">
    <text evidence="1">The sequence shown here is derived from an EMBL/GenBank/DDBJ whole genome shotgun (WGS) entry which is preliminary data.</text>
</comment>
<dbReference type="EMBL" id="JBHUDG010000012">
    <property type="protein sequence ID" value="MFD1629885.1"/>
    <property type="molecule type" value="Genomic_DNA"/>
</dbReference>
<dbReference type="GO" id="GO:0016787">
    <property type="term" value="F:hydrolase activity"/>
    <property type="evidence" value="ECO:0007669"/>
    <property type="project" value="UniProtKB-KW"/>
</dbReference>
<dbReference type="SUPFAM" id="SSF53254">
    <property type="entry name" value="Phosphoglycerate mutase-like"/>
    <property type="match status" value="1"/>
</dbReference>
<dbReference type="SMART" id="SM00855">
    <property type="entry name" value="PGAM"/>
    <property type="match status" value="1"/>
</dbReference>
<keyword evidence="1" id="KW-0378">Hydrolase</keyword>